<sequence>MADDMNQGSGRAWQTSAYQAMGGLLALGFKFVAWLNGLGVLLIIFCSLGLIQTDLTAAELRLPLVAFTVGLALCGLALFWSYLVQASLFNQLVSGRTRRTHWIPLSCAIGAYALSLVVFMVGCWFTLGVSSLAAQASDSGYSQSSDGDDGDTSPQNQSGAPQFDVPEQRPALAHVSPA</sequence>
<evidence type="ECO:0000313" key="4">
    <source>
        <dbReference type="Proteomes" id="UP000214603"/>
    </source>
</evidence>
<accession>A0A225M1H4</accession>
<dbReference type="EMBL" id="NJIH01000022">
    <property type="protein sequence ID" value="OWT53411.1"/>
    <property type="molecule type" value="Genomic_DNA"/>
</dbReference>
<name>A0A225M1H4_9BURK</name>
<feature type="transmembrane region" description="Helical" evidence="2">
    <location>
        <begin position="62"/>
        <end position="82"/>
    </location>
</feature>
<feature type="transmembrane region" description="Helical" evidence="2">
    <location>
        <begin position="102"/>
        <end position="127"/>
    </location>
</feature>
<gene>
    <name evidence="3" type="ORF">CEY11_24795</name>
</gene>
<dbReference type="RefSeq" id="WP_088606121.1">
    <property type="nucleotide sequence ID" value="NZ_NJIH01000022.1"/>
</dbReference>
<keyword evidence="2" id="KW-0812">Transmembrane</keyword>
<dbReference type="AlphaFoldDB" id="A0A225M1H4"/>
<keyword evidence="2" id="KW-1133">Transmembrane helix</keyword>
<dbReference type="OrthoDB" id="8685566at2"/>
<dbReference type="Proteomes" id="UP000214603">
    <property type="component" value="Unassembled WGS sequence"/>
</dbReference>
<evidence type="ECO:0000256" key="2">
    <source>
        <dbReference type="SAM" id="Phobius"/>
    </source>
</evidence>
<feature type="region of interest" description="Disordered" evidence="1">
    <location>
        <begin position="137"/>
        <end position="178"/>
    </location>
</feature>
<organism evidence="3 4">
    <name type="scientific">Candidimonas nitroreducens</name>
    <dbReference type="NCBI Taxonomy" id="683354"/>
    <lineage>
        <taxon>Bacteria</taxon>
        <taxon>Pseudomonadati</taxon>
        <taxon>Pseudomonadota</taxon>
        <taxon>Betaproteobacteria</taxon>
        <taxon>Burkholderiales</taxon>
        <taxon>Alcaligenaceae</taxon>
        <taxon>Candidimonas</taxon>
    </lineage>
</organism>
<reference evidence="4" key="1">
    <citation type="submission" date="2017-06" db="EMBL/GenBank/DDBJ databases">
        <title>Herbaspirillum phytohormonus sp. nov., isolated from the root nodule of Robinia pseudoacacia in lead-zinc mine.</title>
        <authorList>
            <person name="Fan M."/>
            <person name="Lin Y."/>
        </authorList>
    </citation>
    <scope>NUCLEOTIDE SEQUENCE [LARGE SCALE GENOMIC DNA]</scope>
    <source>
        <strain evidence="4">SC-089</strain>
    </source>
</reference>
<evidence type="ECO:0000313" key="3">
    <source>
        <dbReference type="EMBL" id="OWT53411.1"/>
    </source>
</evidence>
<comment type="caution">
    <text evidence="3">The sequence shown here is derived from an EMBL/GenBank/DDBJ whole genome shotgun (WGS) entry which is preliminary data.</text>
</comment>
<protein>
    <submittedName>
        <fullName evidence="3">Uncharacterized protein</fullName>
    </submittedName>
</protein>
<proteinExistence type="predicted"/>
<feature type="transmembrane region" description="Helical" evidence="2">
    <location>
        <begin position="31"/>
        <end position="50"/>
    </location>
</feature>
<keyword evidence="2" id="KW-0472">Membrane</keyword>
<evidence type="ECO:0000256" key="1">
    <source>
        <dbReference type="SAM" id="MobiDB-lite"/>
    </source>
</evidence>
<keyword evidence="4" id="KW-1185">Reference proteome</keyword>